<organism evidence="1">
    <name type="scientific">Sesamum radiatum</name>
    <name type="common">Black benniseed</name>
    <dbReference type="NCBI Taxonomy" id="300843"/>
    <lineage>
        <taxon>Eukaryota</taxon>
        <taxon>Viridiplantae</taxon>
        <taxon>Streptophyta</taxon>
        <taxon>Embryophyta</taxon>
        <taxon>Tracheophyta</taxon>
        <taxon>Spermatophyta</taxon>
        <taxon>Magnoliopsida</taxon>
        <taxon>eudicotyledons</taxon>
        <taxon>Gunneridae</taxon>
        <taxon>Pentapetalae</taxon>
        <taxon>asterids</taxon>
        <taxon>lamiids</taxon>
        <taxon>Lamiales</taxon>
        <taxon>Pedaliaceae</taxon>
        <taxon>Sesamum</taxon>
    </lineage>
</organism>
<name>A0AAW2S5A4_SESRA</name>
<reference evidence="1" key="1">
    <citation type="submission" date="2020-06" db="EMBL/GenBank/DDBJ databases">
        <authorList>
            <person name="Li T."/>
            <person name="Hu X."/>
            <person name="Zhang T."/>
            <person name="Song X."/>
            <person name="Zhang H."/>
            <person name="Dai N."/>
            <person name="Sheng W."/>
            <person name="Hou X."/>
            <person name="Wei L."/>
        </authorList>
    </citation>
    <scope>NUCLEOTIDE SEQUENCE</scope>
    <source>
        <strain evidence="1">G02</strain>
        <tissue evidence="1">Leaf</tissue>
    </source>
</reference>
<dbReference type="AlphaFoldDB" id="A0AAW2S5A4"/>
<dbReference type="PANTHER" id="PTHR10775:SF182">
    <property type="entry name" value="TRANSPOSON, EN_SPM-LIKE, TRANSPOSASE-ASSOCIATED DOMAIN PROTEIN-RELATED"/>
    <property type="match status" value="1"/>
</dbReference>
<evidence type="ECO:0000313" key="1">
    <source>
        <dbReference type="EMBL" id="KAL0387700.1"/>
    </source>
</evidence>
<accession>A0AAW2S5A4</accession>
<reference evidence="1" key="2">
    <citation type="journal article" date="2024" name="Plant">
        <title>Genomic evolution and insights into agronomic trait innovations of Sesamum species.</title>
        <authorList>
            <person name="Miao H."/>
            <person name="Wang L."/>
            <person name="Qu L."/>
            <person name="Liu H."/>
            <person name="Sun Y."/>
            <person name="Le M."/>
            <person name="Wang Q."/>
            <person name="Wei S."/>
            <person name="Zheng Y."/>
            <person name="Lin W."/>
            <person name="Duan Y."/>
            <person name="Cao H."/>
            <person name="Xiong S."/>
            <person name="Wang X."/>
            <person name="Wei L."/>
            <person name="Li C."/>
            <person name="Ma Q."/>
            <person name="Ju M."/>
            <person name="Zhao R."/>
            <person name="Li G."/>
            <person name="Mu C."/>
            <person name="Tian Q."/>
            <person name="Mei H."/>
            <person name="Zhang T."/>
            <person name="Gao T."/>
            <person name="Zhang H."/>
        </authorList>
    </citation>
    <scope>NUCLEOTIDE SEQUENCE</scope>
    <source>
        <strain evidence="1">G02</strain>
    </source>
</reference>
<proteinExistence type="predicted"/>
<sequence length="173" mass="20710">MKSIFWELEYWSKYLIRHNLDVMYIEKNVFDNIFNTVINIKGKTKDNLNAREDLKIIYNRRKLEVDKRRPNVMPKALFTLTKEQKMRICEWIIHLKLPNGYASNLARCIDMKEMRLHDMKSYDCHVFMLKFIPTAFCEMLPEPVWSVLIEVSLLFQTLCSTTLDVNKLQELEA</sequence>
<comment type="caution">
    <text evidence="1">The sequence shown here is derived from an EMBL/GenBank/DDBJ whole genome shotgun (WGS) entry which is preliminary data.</text>
</comment>
<dbReference type="EMBL" id="JACGWJ010000011">
    <property type="protein sequence ID" value="KAL0387700.1"/>
    <property type="molecule type" value="Genomic_DNA"/>
</dbReference>
<protein>
    <submittedName>
        <fullName evidence="1">Uncharacterized protein</fullName>
    </submittedName>
</protein>
<dbReference type="PANTHER" id="PTHR10775">
    <property type="entry name" value="OS08G0208400 PROTEIN"/>
    <property type="match status" value="1"/>
</dbReference>
<gene>
    <name evidence="1" type="ORF">Sradi_2651800</name>
</gene>